<evidence type="ECO:0000313" key="3">
    <source>
        <dbReference type="Proteomes" id="UP000008066"/>
    </source>
</evidence>
<dbReference type="PANTHER" id="PTHR11060:SF0">
    <property type="entry name" value="PROTEIN MEMO1"/>
    <property type="match status" value="1"/>
</dbReference>
<protein>
    <recommendedName>
        <fullName evidence="4">MEMO1 family protein</fullName>
    </recommendedName>
</protein>
<comment type="similarity">
    <text evidence="1">Belongs to the MEMO1 family.</text>
</comment>
<evidence type="ECO:0000313" key="2">
    <source>
        <dbReference type="EMBL" id="EGS19350.1"/>
    </source>
</evidence>
<dbReference type="Proteomes" id="UP000008066">
    <property type="component" value="Unassembled WGS sequence"/>
</dbReference>
<dbReference type="GeneID" id="18258846"/>
<name>G0SAX0_CHATD</name>
<organism evidence="3">
    <name type="scientific">Chaetomium thermophilum (strain DSM 1495 / CBS 144.50 / IMI 039719)</name>
    <name type="common">Thermochaetoides thermophila</name>
    <dbReference type="NCBI Taxonomy" id="759272"/>
    <lineage>
        <taxon>Eukaryota</taxon>
        <taxon>Fungi</taxon>
        <taxon>Dikarya</taxon>
        <taxon>Ascomycota</taxon>
        <taxon>Pezizomycotina</taxon>
        <taxon>Sordariomycetes</taxon>
        <taxon>Sordariomycetidae</taxon>
        <taxon>Sordariales</taxon>
        <taxon>Chaetomiaceae</taxon>
        <taxon>Thermochaetoides</taxon>
    </lineage>
</organism>
<dbReference type="OMA" id="MHLPYIH"/>
<dbReference type="Gene3D" id="3.40.830.10">
    <property type="entry name" value="LigB-like"/>
    <property type="match status" value="1"/>
</dbReference>
<dbReference type="NCBIfam" id="TIGR04336">
    <property type="entry name" value="AmmeMemoSam_B"/>
    <property type="match status" value="1"/>
</dbReference>
<reference evidence="2 3" key="1">
    <citation type="journal article" date="2011" name="Cell">
        <title>Insight into structure and assembly of the nuclear pore complex by utilizing the genome of a eukaryotic thermophile.</title>
        <authorList>
            <person name="Amlacher S."/>
            <person name="Sarges P."/>
            <person name="Flemming D."/>
            <person name="van Noort V."/>
            <person name="Kunze R."/>
            <person name="Devos D.P."/>
            <person name="Arumugam M."/>
            <person name="Bork P."/>
            <person name="Hurt E."/>
        </authorList>
    </citation>
    <scope>NUCLEOTIDE SEQUENCE [LARGE SCALE GENOMIC DNA]</scope>
    <source>
        <strain evidence="3">DSM 1495 / CBS 144.50 / IMI 039719</strain>
    </source>
</reference>
<dbReference type="AlphaFoldDB" id="G0SAX0"/>
<accession>G0SAX0</accession>
<dbReference type="STRING" id="759272.G0SAX0"/>
<dbReference type="KEGG" id="cthr:CTHT_0048080"/>
<dbReference type="eggNOG" id="KOG3086">
    <property type="taxonomic scope" value="Eukaryota"/>
</dbReference>
<dbReference type="CDD" id="cd07361">
    <property type="entry name" value="MEMO_like"/>
    <property type="match status" value="1"/>
</dbReference>
<dbReference type="PANTHER" id="PTHR11060">
    <property type="entry name" value="PROTEIN MEMO1"/>
    <property type="match status" value="1"/>
</dbReference>
<evidence type="ECO:0000256" key="1">
    <source>
        <dbReference type="ARBA" id="ARBA00006315"/>
    </source>
</evidence>
<dbReference type="Pfam" id="PF01875">
    <property type="entry name" value="Memo"/>
    <property type="match status" value="1"/>
</dbReference>
<dbReference type="HAMAP" id="MF_00055">
    <property type="entry name" value="MEMO1"/>
    <property type="match status" value="1"/>
</dbReference>
<gene>
    <name evidence="2" type="ORF">CTHT_0048080</name>
</gene>
<dbReference type="HOGENOM" id="CLU_038085_0_0_1"/>
<keyword evidence="3" id="KW-1185">Reference proteome</keyword>
<dbReference type="RefSeq" id="XP_006695172.1">
    <property type="nucleotide sequence ID" value="XM_006695109.1"/>
</dbReference>
<proteinExistence type="inferred from homology"/>
<dbReference type="OrthoDB" id="417112at2759"/>
<evidence type="ECO:0008006" key="4">
    <source>
        <dbReference type="Google" id="ProtNLM"/>
    </source>
</evidence>
<dbReference type="EMBL" id="GL988044">
    <property type="protein sequence ID" value="EGS19350.1"/>
    <property type="molecule type" value="Genomic_DNA"/>
</dbReference>
<dbReference type="InterPro" id="IPR002737">
    <property type="entry name" value="MEMO1_fam"/>
</dbReference>
<sequence length="337" mass="38148">MTTREASHAGSWYEDDPSVLSSQLDEFLGRVPASLNDSALPIPGARVIIAPHAGYSYSGPCAAWAYKTLDLSNAKRVFILGPSHTYYLRGCALTTFDKYETPFGDLIVDKATTAELKRTGRFSDMPARRDVDEHSLEMHIPYLWKRLEQTFGTDSAKYPPIIPILVGDGTEEQEQAYGQLLAQYLKDPTTAWIISSDFCHWGSRFSYRPVFDNGKIRNLDADRKDKHLELRPGWEQLVDNPDNMKIHEVIEMLDKMAMNAVESGAHHKFYHVIQQTQNTVCGRHPIGVIMAALEVLTKDQRPEDGRGKLKFVQYQRSNLVEKVWDFSVSYASAYAIV</sequence>